<evidence type="ECO:0000256" key="2">
    <source>
        <dbReference type="ARBA" id="ARBA00022490"/>
    </source>
</evidence>
<keyword evidence="5" id="KW-0539">Nucleus</keyword>
<keyword evidence="4" id="KW-0932">Cytokinin signaling pathway</keyword>
<sequence>MDLSSSELSSGCESGWTVYFDQFSESSYQYNRNYSRKVEEDEDLSMVSDASSAPPHFHEEVNCFYRPPEPVKEKRKGKEQHSHLDDTATSPLVNYYKHAPGFSQDLSATNVKEKSSFSSKNFGFFKSSKK</sequence>
<evidence type="ECO:0000256" key="5">
    <source>
        <dbReference type="ARBA" id="ARBA00023242"/>
    </source>
</evidence>
<comment type="subcellular location">
    <subcellularLocation>
        <location evidence="1">Cytoplasm</location>
    </subcellularLocation>
</comment>
<dbReference type="EMBL" id="BAABME010001557">
    <property type="protein sequence ID" value="GAA0150272.1"/>
    <property type="molecule type" value="Genomic_DNA"/>
</dbReference>
<dbReference type="PANTHER" id="PTHR33347:SF34">
    <property type="entry name" value="PROTEIN SOB FIVE-LIKE 6"/>
    <property type="match status" value="1"/>
</dbReference>
<feature type="region of interest" description="Disordered" evidence="7">
    <location>
        <begin position="68"/>
        <end position="90"/>
    </location>
</feature>
<accession>A0AAV3PH81</accession>
<dbReference type="GO" id="GO:0009736">
    <property type="term" value="P:cytokinin-activated signaling pathway"/>
    <property type="evidence" value="ECO:0007669"/>
    <property type="project" value="UniProtKB-KW"/>
</dbReference>
<reference evidence="8 9" key="1">
    <citation type="submission" date="2024-01" db="EMBL/GenBank/DDBJ databases">
        <title>The complete chloroplast genome sequence of Lithospermum erythrorhizon: insights into the phylogenetic relationship among Boraginaceae species and the maternal lineages of purple gromwells.</title>
        <authorList>
            <person name="Okada T."/>
            <person name="Watanabe K."/>
        </authorList>
    </citation>
    <scope>NUCLEOTIDE SEQUENCE [LARGE SCALE GENOMIC DNA]</scope>
</reference>
<evidence type="ECO:0000256" key="1">
    <source>
        <dbReference type="ARBA" id="ARBA00004496"/>
    </source>
</evidence>
<dbReference type="GO" id="GO:0009691">
    <property type="term" value="P:cytokinin biosynthetic process"/>
    <property type="evidence" value="ECO:0007669"/>
    <property type="project" value="UniProtKB-KW"/>
</dbReference>
<dbReference type="GO" id="GO:0005737">
    <property type="term" value="C:cytoplasm"/>
    <property type="evidence" value="ECO:0007669"/>
    <property type="project" value="UniProtKB-SubCell"/>
</dbReference>
<proteinExistence type="inferred from homology"/>
<comment type="caution">
    <text evidence="8">The sequence shown here is derived from an EMBL/GenBank/DDBJ whole genome shotgun (WGS) entry which is preliminary data.</text>
</comment>
<evidence type="ECO:0000256" key="4">
    <source>
        <dbReference type="ARBA" id="ARBA00022864"/>
    </source>
</evidence>
<keyword evidence="2" id="KW-0963">Cytoplasm</keyword>
<comment type="similarity">
    <text evidence="6">Belongs to the SOFL plant protein family.</text>
</comment>
<dbReference type="AlphaFoldDB" id="A0AAV3PH81"/>
<evidence type="ECO:0000313" key="8">
    <source>
        <dbReference type="EMBL" id="GAA0150272.1"/>
    </source>
</evidence>
<protein>
    <submittedName>
        <fullName evidence="8">Uncharacterized protein</fullName>
    </submittedName>
</protein>
<keyword evidence="3" id="KW-0203">Cytokinin biosynthesis</keyword>
<evidence type="ECO:0000256" key="3">
    <source>
        <dbReference type="ARBA" id="ARBA00022712"/>
    </source>
</evidence>
<keyword evidence="9" id="KW-1185">Reference proteome</keyword>
<evidence type="ECO:0000313" key="9">
    <source>
        <dbReference type="Proteomes" id="UP001454036"/>
    </source>
</evidence>
<evidence type="ECO:0000256" key="7">
    <source>
        <dbReference type="SAM" id="MobiDB-lite"/>
    </source>
</evidence>
<evidence type="ECO:0000256" key="6">
    <source>
        <dbReference type="ARBA" id="ARBA00024199"/>
    </source>
</evidence>
<dbReference type="PANTHER" id="PTHR33347">
    <property type="entry name" value="OSJNBA0091C07.3 PROTEIN"/>
    <property type="match status" value="1"/>
</dbReference>
<dbReference type="InterPro" id="IPR044670">
    <property type="entry name" value="SOFL"/>
</dbReference>
<dbReference type="Proteomes" id="UP001454036">
    <property type="component" value="Unassembled WGS sequence"/>
</dbReference>
<gene>
    <name evidence="8" type="ORF">LIER_09250</name>
</gene>
<name>A0AAV3PH81_LITER</name>
<organism evidence="8 9">
    <name type="scientific">Lithospermum erythrorhizon</name>
    <name type="common">Purple gromwell</name>
    <name type="synonym">Lithospermum officinale var. erythrorhizon</name>
    <dbReference type="NCBI Taxonomy" id="34254"/>
    <lineage>
        <taxon>Eukaryota</taxon>
        <taxon>Viridiplantae</taxon>
        <taxon>Streptophyta</taxon>
        <taxon>Embryophyta</taxon>
        <taxon>Tracheophyta</taxon>
        <taxon>Spermatophyta</taxon>
        <taxon>Magnoliopsida</taxon>
        <taxon>eudicotyledons</taxon>
        <taxon>Gunneridae</taxon>
        <taxon>Pentapetalae</taxon>
        <taxon>asterids</taxon>
        <taxon>lamiids</taxon>
        <taxon>Boraginales</taxon>
        <taxon>Boraginaceae</taxon>
        <taxon>Boraginoideae</taxon>
        <taxon>Lithospermeae</taxon>
        <taxon>Lithospermum</taxon>
    </lineage>
</organism>